<gene>
    <name evidence="6" type="ORF">NIDE0508</name>
</gene>
<evidence type="ECO:0000256" key="4">
    <source>
        <dbReference type="ARBA" id="ARBA00022840"/>
    </source>
</evidence>
<dbReference type="GO" id="GO:0016020">
    <property type="term" value="C:membrane"/>
    <property type="evidence" value="ECO:0007669"/>
    <property type="project" value="InterPro"/>
</dbReference>
<dbReference type="HOGENOM" id="CLU_000604_101_1_0"/>
<reference evidence="6 7" key="1">
    <citation type="journal article" date="2010" name="Proc. Natl. Acad. Sci. U.S.A.">
        <title>A Nitrospira metagenome illuminates the physiology and evolution of globally important nitrite-oxidizing bacteria.</title>
        <authorList>
            <person name="Lucker S."/>
            <person name="Wagner M."/>
            <person name="Maixner F."/>
            <person name="Pelletier E."/>
            <person name="Koch H."/>
            <person name="Vacherie B."/>
            <person name="Rattei T."/>
            <person name="Sinninghe Damste J."/>
            <person name="Spieck E."/>
            <person name="Le Paslier D."/>
            <person name="Daims H."/>
        </authorList>
    </citation>
    <scope>NUCLEOTIDE SEQUENCE [LARGE SCALE GENOMIC DNA]</scope>
</reference>
<dbReference type="GO" id="GO:0016887">
    <property type="term" value="F:ATP hydrolysis activity"/>
    <property type="evidence" value="ECO:0007669"/>
    <property type="project" value="InterPro"/>
</dbReference>
<dbReference type="OrthoDB" id="9778870at2"/>
<evidence type="ECO:0000313" key="6">
    <source>
        <dbReference type="EMBL" id="CBK40283.1"/>
    </source>
</evidence>
<proteinExistence type="inferred from homology"/>
<dbReference type="GO" id="GO:0005524">
    <property type="term" value="F:ATP binding"/>
    <property type="evidence" value="ECO:0007669"/>
    <property type="project" value="UniProtKB-KW"/>
</dbReference>
<keyword evidence="4" id="KW-0067">ATP-binding</keyword>
<dbReference type="KEGG" id="nde:NIDE0508"/>
<dbReference type="PANTHER" id="PTHR46743:SF2">
    <property type="entry name" value="TEICHOIC ACIDS EXPORT ATP-BINDING PROTEIN TAGH"/>
    <property type="match status" value="1"/>
</dbReference>
<dbReference type="SMART" id="SM00382">
    <property type="entry name" value="AAA"/>
    <property type="match status" value="1"/>
</dbReference>
<dbReference type="InterPro" id="IPR027417">
    <property type="entry name" value="P-loop_NTPase"/>
</dbReference>
<dbReference type="AlphaFoldDB" id="D8PAM4"/>
<dbReference type="eggNOG" id="COG1134">
    <property type="taxonomic scope" value="Bacteria"/>
</dbReference>
<evidence type="ECO:0000313" key="7">
    <source>
        <dbReference type="Proteomes" id="UP000001660"/>
    </source>
</evidence>
<dbReference type="SUPFAM" id="SSF52540">
    <property type="entry name" value="P-loop containing nucleoside triphosphate hydrolases"/>
    <property type="match status" value="1"/>
</dbReference>
<dbReference type="InterPro" id="IPR029439">
    <property type="entry name" value="Wzt_C"/>
</dbReference>
<organism evidence="6 7">
    <name type="scientific">Nitrospira defluvii</name>
    <dbReference type="NCBI Taxonomy" id="330214"/>
    <lineage>
        <taxon>Bacteria</taxon>
        <taxon>Pseudomonadati</taxon>
        <taxon>Nitrospirota</taxon>
        <taxon>Nitrospiria</taxon>
        <taxon>Nitrospirales</taxon>
        <taxon>Nitrospiraceae</taxon>
        <taxon>Nitrospira</taxon>
    </lineage>
</organism>
<name>D8PAM4_9BACT</name>
<dbReference type="CDD" id="cd03220">
    <property type="entry name" value="ABC_KpsT_Wzt"/>
    <property type="match status" value="1"/>
</dbReference>
<keyword evidence="7" id="KW-1185">Reference proteome</keyword>
<dbReference type="Gene3D" id="2.70.50.60">
    <property type="entry name" value="abc- transporter (atp binding component) like domain"/>
    <property type="match status" value="1"/>
</dbReference>
<dbReference type="InterPro" id="IPR003439">
    <property type="entry name" value="ABC_transporter-like_ATP-bd"/>
</dbReference>
<dbReference type="InterPro" id="IPR003593">
    <property type="entry name" value="AAA+_ATPase"/>
</dbReference>
<dbReference type="Proteomes" id="UP000001660">
    <property type="component" value="Chromosome"/>
</dbReference>
<evidence type="ECO:0000259" key="5">
    <source>
        <dbReference type="PROSITE" id="PS50893"/>
    </source>
</evidence>
<keyword evidence="6" id="KW-0378">Hydrolase</keyword>
<dbReference type="Gene3D" id="3.40.50.300">
    <property type="entry name" value="P-loop containing nucleotide triphosphate hydrolases"/>
    <property type="match status" value="1"/>
</dbReference>
<dbReference type="Pfam" id="PF14524">
    <property type="entry name" value="Wzt_C"/>
    <property type="match status" value="1"/>
</dbReference>
<dbReference type="InterPro" id="IPR050683">
    <property type="entry name" value="Bact_Polysacc_Export_ATP-bd"/>
</dbReference>
<dbReference type="Pfam" id="PF00005">
    <property type="entry name" value="ABC_tran"/>
    <property type="match status" value="1"/>
</dbReference>
<evidence type="ECO:0000256" key="3">
    <source>
        <dbReference type="ARBA" id="ARBA00022741"/>
    </source>
</evidence>
<accession>D8PAM4</accession>
<dbReference type="EMBL" id="FP929003">
    <property type="protein sequence ID" value="CBK40283.1"/>
    <property type="molecule type" value="Genomic_DNA"/>
</dbReference>
<dbReference type="EC" id="3.6.3.-" evidence="6"/>
<evidence type="ECO:0000256" key="1">
    <source>
        <dbReference type="ARBA" id="ARBA00005417"/>
    </source>
</evidence>
<dbReference type="InterPro" id="IPR015860">
    <property type="entry name" value="ABC_transpr_TagH-like"/>
</dbReference>
<dbReference type="CDD" id="cd10147">
    <property type="entry name" value="Wzt_C-like"/>
    <property type="match status" value="1"/>
</dbReference>
<protein>
    <submittedName>
        <fullName evidence="6">ABC-type transport system, ATPase component, putative LPS export system</fullName>
        <ecNumber evidence="6">3.6.3.-</ecNumber>
    </submittedName>
</protein>
<dbReference type="STRING" id="330214.NIDE0508"/>
<sequence>MSDIAIKADCLSKHYRLGAASRQHNTLRDHLMHRLRGLTRWGGGRQESNPSFWALKDISFEVKRGEVLGIVGHNGAGKSTLLKILSRITQPTTGTADIYGRVSSLLEVGTGFHSELSGRENIYLNAAMLDMRREEVRRKFDEIVAFSGVEAFIDTPVKRYSSGMYVRLAFAVAAHLEPEILIVDEVLAVGDASFQQKCLGKMEEVSRSGRTVLIVSHNMTVIEGLCERAILLEKGRVAKIGNTHEVVEGYADAIRGLAGTEIEARHDREGLGEILLTRIEVMDTQRHPVAAAITGRDVVIRMYYRCAAGKEFLNCRVSISVNGRKAQDLFVLSTDIVDPKPLTLRGEGYVDFIVPELPLTGGAYFFQSYIESNGHAQDWIKNVAPFSVLDADYYGTGKLCPPGWEANGVLVRYRWEAGETGSTAALPIRARAS</sequence>
<comment type="similarity">
    <text evidence="1">Belongs to the ABC transporter superfamily.</text>
</comment>
<keyword evidence="2" id="KW-0813">Transport</keyword>
<dbReference type="PROSITE" id="PS50893">
    <property type="entry name" value="ABC_TRANSPORTER_2"/>
    <property type="match status" value="1"/>
</dbReference>
<evidence type="ECO:0000256" key="2">
    <source>
        <dbReference type="ARBA" id="ARBA00022448"/>
    </source>
</evidence>
<feature type="domain" description="ABC transporter" evidence="5">
    <location>
        <begin position="33"/>
        <end position="259"/>
    </location>
</feature>
<dbReference type="PANTHER" id="PTHR46743">
    <property type="entry name" value="TEICHOIC ACIDS EXPORT ATP-BINDING PROTEIN TAGH"/>
    <property type="match status" value="1"/>
</dbReference>
<dbReference type="GO" id="GO:0140359">
    <property type="term" value="F:ABC-type transporter activity"/>
    <property type="evidence" value="ECO:0007669"/>
    <property type="project" value="InterPro"/>
</dbReference>
<keyword evidence="3" id="KW-0547">Nucleotide-binding</keyword>